<feature type="non-terminal residue" evidence="1">
    <location>
        <position position="1"/>
    </location>
</feature>
<proteinExistence type="predicted"/>
<reference evidence="1" key="1">
    <citation type="submission" date="2022-07" db="EMBL/GenBank/DDBJ databases">
        <title>Phylogenomic reconstructions and comparative analyses of Kickxellomycotina fungi.</title>
        <authorList>
            <person name="Reynolds N.K."/>
            <person name="Stajich J.E."/>
            <person name="Barry K."/>
            <person name="Grigoriev I.V."/>
            <person name="Crous P."/>
            <person name="Smith M.E."/>
        </authorList>
    </citation>
    <scope>NUCLEOTIDE SEQUENCE</scope>
    <source>
        <strain evidence="1">CBS 109366</strain>
    </source>
</reference>
<accession>A0ACC1JXI1</accession>
<name>A0ACC1JXI1_9FUNG</name>
<protein>
    <submittedName>
        <fullName evidence="1">Uncharacterized protein</fullName>
    </submittedName>
</protein>
<gene>
    <name evidence="1" type="ORF">IWQ57_003218</name>
</gene>
<organism evidence="1 2">
    <name type="scientific">Coemansia nantahalensis</name>
    <dbReference type="NCBI Taxonomy" id="2789366"/>
    <lineage>
        <taxon>Eukaryota</taxon>
        <taxon>Fungi</taxon>
        <taxon>Fungi incertae sedis</taxon>
        <taxon>Zoopagomycota</taxon>
        <taxon>Kickxellomycotina</taxon>
        <taxon>Kickxellomycetes</taxon>
        <taxon>Kickxellales</taxon>
        <taxon>Kickxellaceae</taxon>
        <taxon>Coemansia</taxon>
    </lineage>
</organism>
<sequence>PSGFGQPSSLGTGDGNRFSSFGSGGGGGGGGSGSGFGQKSAFGSQAGKAKAAAKGDAPDAEFLRKMLASRPMWQFSTFGPSSAKPNLLTGTDISLEEMQLDFVLAMRSGTLPACQQKYAQLGREITEKFDAIAATADSCLQAWKAQVGDAPATPPAFGQSQPATSAFGQSQPAPALALAPATSAFGQPKPAFGQPQTASAFGQSPTTSAFGQQKSAFGQPPTTSAFGQAATGQTASAFGQPQSAFGQPLAGSSGFGSSGGGSAFGQRQGAFGQPQTAPAFGKQTSAFGQQASAFGAGVSGAGGFGRASQIDASAAESTQPLSAQDIECYNASQFTLGAIPELPPTGKLR</sequence>
<dbReference type="EMBL" id="JANBUJ010000997">
    <property type="protein sequence ID" value="KAJ2769175.1"/>
    <property type="molecule type" value="Genomic_DNA"/>
</dbReference>
<evidence type="ECO:0000313" key="1">
    <source>
        <dbReference type="EMBL" id="KAJ2769175.1"/>
    </source>
</evidence>
<evidence type="ECO:0000313" key="2">
    <source>
        <dbReference type="Proteomes" id="UP001140234"/>
    </source>
</evidence>
<dbReference type="Proteomes" id="UP001140234">
    <property type="component" value="Unassembled WGS sequence"/>
</dbReference>
<comment type="caution">
    <text evidence="1">The sequence shown here is derived from an EMBL/GenBank/DDBJ whole genome shotgun (WGS) entry which is preliminary data.</text>
</comment>
<keyword evidence="2" id="KW-1185">Reference proteome</keyword>